<dbReference type="InterPro" id="IPR021858">
    <property type="entry name" value="Fun_TF"/>
</dbReference>
<evidence type="ECO:0000256" key="2">
    <source>
        <dbReference type="ARBA" id="ARBA00022833"/>
    </source>
</evidence>
<evidence type="ECO:0000313" key="7">
    <source>
        <dbReference type="EMBL" id="KUI55458.1"/>
    </source>
</evidence>
<dbReference type="GO" id="GO:0046872">
    <property type="term" value="F:metal ion binding"/>
    <property type="evidence" value="ECO:0007669"/>
    <property type="project" value="UniProtKB-KW"/>
</dbReference>
<keyword evidence="3" id="KW-0805">Transcription regulation</keyword>
<keyword evidence="2" id="KW-0862">Zinc</keyword>
<keyword evidence="5" id="KW-0804">Transcription</keyword>
<evidence type="ECO:0000313" key="8">
    <source>
        <dbReference type="Proteomes" id="UP000078576"/>
    </source>
</evidence>
<evidence type="ECO:0000256" key="1">
    <source>
        <dbReference type="ARBA" id="ARBA00022723"/>
    </source>
</evidence>
<keyword evidence="1" id="KW-0479">Metal-binding</keyword>
<dbReference type="STRING" id="694573.A0A194UUW8"/>
<sequence>MHRRHGRKAKQGGATNTDADWLHYLPHVNQTGHSDAMTRSSRTKSNGQWLSRRALEQAVRQLSIVGPVSRVLAVSQMPEDAVSCFDFFRFRVGVLASAGSSVTVNSNSGFWDRTLLQTAHAEPAVWNAVAALGALHRKWEVSSCTQAAPLSNDDGDDGGGVVMDLDTVSVKLAQQAGSSYTKALSLASSISDPGYMLVLSIALAVAASLAGKWSDNQVHIRAGQNLVSQIIVQNKGKPLTELEIKDAAECLAKLSLQWASFSEERAPYPYADNLRTELTVAKEDREITTIGQSLTVLLDINRRLLAKAGMSYSQQTDSSDADMIEEEDPILRDFVRWGQQTMQVLPTTSKDIQLTYRTLLILKLYHTALHLLIHVGIARADYNELSWDDYLGHFERFITLSALIIKTETQKTPIAPSVVSLDEPGIIIPLWLTLSRCRHPFIRRRALGLLRSAKRQEGMWMSTSAAAVAERIIAIEEEASPGILIPISVPTLCSTELCTTFELELAKLLEAEDREPQSWVLGGDGFGLARTNWEVPGMVFVPLNKRITEVSVSCEPYNPKSMESRADVTMLFAEGDVAGELRKQRISVNF</sequence>
<evidence type="ECO:0000256" key="5">
    <source>
        <dbReference type="ARBA" id="ARBA00023163"/>
    </source>
</evidence>
<evidence type="ECO:0000256" key="6">
    <source>
        <dbReference type="ARBA" id="ARBA00023242"/>
    </source>
</evidence>
<accession>A0A194UUW8</accession>
<dbReference type="InterPro" id="IPR052360">
    <property type="entry name" value="Transcr_Regulatory_Proteins"/>
</dbReference>
<name>A0A194UUW8_CYTMA</name>
<dbReference type="AlphaFoldDB" id="A0A194UUW8"/>
<keyword evidence="4" id="KW-0238">DNA-binding</keyword>
<dbReference type="OrthoDB" id="3598904at2759"/>
<reference evidence="8" key="1">
    <citation type="submission" date="2014-12" db="EMBL/GenBank/DDBJ databases">
        <title>Genome Sequence of Valsa Canker Pathogens Uncovers a Specific Adaption of Colonization on Woody Bark.</title>
        <authorList>
            <person name="Yin Z."/>
            <person name="Liu H."/>
            <person name="Gao X."/>
            <person name="Li Z."/>
            <person name="Song N."/>
            <person name="Ke X."/>
            <person name="Dai Q."/>
            <person name="Wu Y."/>
            <person name="Sun Y."/>
            <person name="Xu J.-R."/>
            <person name="Kang Z.K."/>
            <person name="Wang L."/>
            <person name="Huang L."/>
        </authorList>
    </citation>
    <scope>NUCLEOTIDE SEQUENCE [LARGE SCALE GENOMIC DNA]</scope>
    <source>
        <strain evidence="8">SXYL134</strain>
    </source>
</reference>
<dbReference type="GO" id="GO:0003677">
    <property type="term" value="F:DNA binding"/>
    <property type="evidence" value="ECO:0007669"/>
    <property type="project" value="UniProtKB-KW"/>
</dbReference>
<proteinExistence type="predicted"/>
<dbReference type="EMBL" id="KN714680">
    <property type="protein sequence ID" value="KUI55458.1"/>
    <property type="molecule type" value="Genomic_DNA"/>
</dbReference>
<evidence type="ECO:0000256" key="4">
    <source>
        <dbReference type="ARBA" id="ARBA00023125"/>
    </source>
</evidence>
<dbReference type="PANTHER" id="PTHR36206:SF12">
    <property type="entry name" value="ASPERCRYPTIN BIOSYNTHESIS CLUSTER-SPECIFIC TRANSCRIPTION REGULATOR ATNN-RELATED"/>
    <property type="match status" value="1"/>
</dbReference>
<evidence type="ECO:0000256" key="3">
    <source>
        <dbReference type="ARBA" id="ARBA00023015"/>
    </source>
</evidence>
<protein>
    <submittedName>
        <fullName evidence="7">Uncharacterized protein</fullName>
    </submittedName>
</protein>
<organism evidence="7 8">
    <name type="scientific">Cytospora mali</name>
    <name type="common">Apple Valsa canker fungus</name>
    <name type="synonym">Valsa mali</name>
    <dbReference type="NCBI Taxonomy" id="578113"/>
    <lineage>
        <taxon>Eukaryota</taxon>
        <taxon>Fungi</taxon>
        <taxon>Dikarya</taxon>
        <taxon>Ascomycota</taxon>
        <taxon>Pezizomycotina</taxon>
        <taxon>Sordariomycetes</taxon>
        <taxon>Sordariomycetidae</taxon>
        <taxon>Diaporthales</taxon>
        <taxon>Cytosporaceae</taxon>
        <taxon>Cytospora</taxon>
    </lineage>
</organism>
<dbReference type="PANTHER" id="PTHR36206">
    <property type="entry name" value="ASPERCRYPTIN BIOSYNTHESIS CLUSTER-SPECIFIC TRANSCRIPTION REGULATOR ATNN-RELATED"/>
    <property type="match status" value="1"/>
</dbReference>
<keyword evidence="6" id="KW-0539">Nucleus</keyword>
<gene>
    <name evidence="7" type="ORF">VP1G_02830</name>
</gene>
<dbReference type="Proteomes" id="UP000078576">
    <property type="component" value="Unassembled WGS sequence"/>
</dbReference>
<dbReference type="Pfam" id="PF11951">
    <property type="entry name" value="Fungal_trans_2"/>
    <property type="match status" value="1"/>
</dbReference>
<keyword evidence="8" id="KW-1185">Reference proteome</keyword>